<dbReference type="InterPro" id="IPR012907">
    <property type="entry name" value="Peptidase_S11_C"/>
</dbReference>
<dbReference type="Pfam" id="PF07943">
    <property type="entry name" value="PBP5_C"/>
    <property type="match status" value="1"/>
</dbReference>
<dbReference type="InterPro" id="IPR037167">
    <property type="entry name" value="Peptidase_S11_C_sf"/>
</dbReference>
<comment type="pathway">
    <text evidence="2">Cell wall biogenesis; peptidoglycan biosynthesis.</text>
</comment>
<evidence type="ECO:0000256" key="11">
    <source>
        <dbReference type="ARBA" id="ARBA00023316"/>
    </source>
</evidence>
<dbReference type="PRINTS" id="PR00725">
    <property type="entry name" value="DADACBPTASE1"/>
</dbReference>
<dbReference type="GO" id="GO:0009252">
    <property type="term" value="P:peptidoglycan biosynthetic process"/>
    <property type="evidence" value="ECO:0007669"/>
    <property type="project" value="UniProtKB-KW"/>
</dbReference>
<dbReference type="InterPro" id="IPR001967">
    <property type="entry name" value="Peptidase_S11_N"/>
</dbReference>
<evidence type="ECO:0000313" key="15">
    <source>
        <dbReference type="EMBL" id="QGR03814.1"/>
    </source>
</evidence>
<dbReference type="GO" id="GO:0008360">
    <property type="term" value="P:regulation of cell shape"/>
    <property type="evidence" value="ECO:0007669"/>
    <property type="project" value="UniProtKB-KW"/>
</dbReference>
<dbReference type="GO" id="GO:0006508">
    <property type="term" value="P:proteolysis"/>
    <property type="evidence" value="ECO:0007669"/>
    <property type="project" value="UniProtKB-KW"/>
</dbReference>
<dbReference type="SMART" id="SM00936">
    <property type="entry name" value="PBP5_C"/>
    <property type="match status" value="1"/>
</dbReference>
<evidence type="ECO:0000256" key="2">
    <source>
        <dbReference type="ARBA" id="ARBA00004752"/>
    </source>
</evidence>
<dbReference type="Proteomes" id="UP000422822">
    <property type="component" value="Chromosome"/>
</dbReference>
<keyword evidence="11" id="KW-0961">Cell wall biogenesis/degradation</keyword>
<sequence>MMLRNFVIVFLYIFTFILSPISNSYATDIQTKASEVAIFDLSSHIMLFEHNIDKKINLSLMNNLMELYIAFSYMKPGFVRMEDKYIASKEAWQKGGASIFLRAGQPVVVRDLLDGIIALSANDASITLAEGISGSQENFVKEMNQMATKLHLTASHFTNVTGLPHNNQTTSARDAITLAQRLFNDFPEYYYLFSTKNLKFNNIYQQSTNTLLDSNMNIDGMIVGSIEKGNYGAIISIQKHGKRVFILVNGLKSQEELLSEAQMLVNHVYDNFSTKTIFEKGNKIEEIMVNGGKTIGVTVKDNVTISYPKDSYHNIKIFVSHNNEAVSIPVKKGQEVGKLHIQIPGLTEKTIPVYAMECISNTNFFVKMLDMLPFKNKEN</sequence>
<dbReference type="PANTHER" id="PTHR21581">
    <property type="entry name" value="D-ALANYL-D-ALANINE CARBOXYPEPTIDASE"/>
    <property type="match status" value="1"/>
</dbReference>
<keyword evidence="16" id="KW-1185">Reference proteome</keyword>
<evidence type="ECO:0000256" key="12">
    <source>
        <dbReference type="ARBA" id="ARBA00034000"/>
    </source>
</evidence>
<dbReference type="SUPFAM" id="SSF56601">
    <property type="entry name" value="beta-lactamase/transpeptidase-like"/>
    <property type="match status" value="1"/>
</dbReference>
<comment type="similarity">
    <text evidence="3 13">Belongs to the peptidase S11 family.</text>
</comment>
<dbReference type="Gene3D" id="2.60.410.10">
    <property type="entry name" value="D-Ala-D-Ala carboxypeptidase, C-terminal domain"/>
    <property type="match status" value="1"/>
</dbReference>
<dbReference type="GO" id="GO:0009002">
    <property type="term" value="F:serine-type D-Ala-D-Ala carboxypeptidase activity"/>
    <property type="evidence" value="ECO:0007669"/>
    <property type="project" value="UniProtKB-EC"/>
</dbReference>
<dbReference type="EMBL" id="CP033455">
    <property type="protein sequence ID" value="QGR03814.1"/>
    <property type="molecule type" value="Genomic_DNA"/>
</dbReference>
<evidence type="ECO:0000256" key="8">
    <source>
        <dbReference type="ARBA" id="ARBA00022801"/>
    </source>
</evidence>
<comment type="catalytic activity">
    <reaction evidence="12">
        <text>Preferential cleavage: (Ac)2-L-Lys-D-Ala-|-D-Ala. Also transpeptidation of peptidyl-alanyl moieties that are N-acyl substituents of D-alanine.</text>
        <dbReference type="EC" id="3.4.16.4"/>
    </reaction>
</comment>
<evidence type="ECO:0000259" key="14">
    <source>
        <dbReference type="SMART" id="SM00936"/>
    </source>
</evidence>
<dbReference type="PANTHER" id="PTHR21581:SF6">
    <property type="entry name" value="TRAFFICKING PROTEIN PARTICLE COMPLEX SUBUNIT 12"/>
    <property type="match status" value="1"/>
</dbReference>
<dbReference type="EC" id="3.4.16.4" evidence="4"/>
<dbReference type="InterPro" id="IPR012338">
    <property type="entry name" value="Beta-lactam/transpept-like"/>
</dbReference>
<accession>A0AAE6QAQ5</accession>
<keyword evidence="6" id="KW-0645">Protease</keyword>
<dbReference type="GO" id="GO:0071555">
    <property type="term" value="P:cell wall organization"/>
    <property type="evidence" value="ECO:0007669"/>
    <property type="project" value="UniProtKB-KW"/>
</dbReference>
<evidence type="ECO:0000256" key="7">
    <source>
        <dbReference type="ARBA" id="ARBA00022729"/>
    </source>
</evidence>
<protein>
    <recommendedName>
        <fullName evidence="4">serine-type D-Ala-D-Ala carboxypeptidase</fullName>
        <ecNumber evidence="4">3.4.16.4</ecNumber>
    </recommendedName>
</protein>
<keyword evidence="9" id="KW-0133">Cell shape</keyword>
<proteinExistence type="inferred from homology"/>
<comment type="function">
    <text evidence="1">Removes C-terminal D-alanyl residues from sugar-peptide cell wall precursors.</text>
</comment>
<evidence type="ECO:0000313" key="16">
    <source>
        <dbReference type="Proteomes" id="UP000422822"/>
    </source>
</evidence>
<dbReference type="Pfam" id="PF00768">
    <property type="entry name" value="Peptidase_S11"/>
    <property type="match status" value="1"/>
</dbReference>
<evidence type="ECO:0000256" key="9">
    <source>
        <dbReference type="ARBA" id="ARBA00022960"/>
    </source>
</evidence>
<evidence type="ECO:0000256" key="1">
    <source>
        <dbReference type="ARBA" id="ARBA00003217"/>
    </source>
</evidence>
<feature type="domain" description="Peptidase S11 D-Ala-D-Ala carboxypeptidase A C-terminal" evidence="14">
    <location>
        <begin position="272"/>
        <end position="361"/>
    </location>
</feature>
<dbReference type="InterPro" id="IPR015956">
    <property type="entry name" value="Peniciliin-bd_prot_C_sf"/>
</dbReference>
<evidence type="ECO:0000256" key="5">
    <source>
        <dbReference type="ARBA" id="ARBA00022645"/>
    </source>
</evidence>
<dbReference type="SUPFAM" id="SSF69189">
    <property type="entry name" value="Penicillin-binding protein associated domain"/>
    <property type="match status" value="1"/>
</dbReference>
<gene>
    <name evidence="15" type="ORF">EDL80_04615</name>
</gene>
<name>A0AAE6QAQ5_EHRRU</name>
<evidence type="ECO:0000256" key="4">
    <source>
        <dbReference type="ARBA" id="ARBA00012448"/>
    </source>
</evidence>
<evidence type="ECO:0000256" key="3">
    <source>
        <dbReference type="ARBA" id="ARBA00007164"/>
    </source>
</evidence>
<keyword evidence="5 15" id="KW-0121">Carboxypeptidase</keyword>
<evidence type="ECO:0000256" key="13">
    <source>
        <dbReference type="RuleBase" id="RU004016"/>
    </source>
</evidence>
<evidence type="ECO:0000256" key="6">
    <source>
        <dbReference type="ARBA" id="ARBA00022670"/>
    </source>
</evidence>
<evidence type="ECO:0000256" key="10">
    <source>
        <dbReference type="ARBA" id="ARBA00022984"/>
    </source>
</evidence>
<organism evidence="15 16">
    <name type="scientific">Ehrlichia ruminantium</name>
    <name type="common">heartwater rickettsia</name>
    <name type="synonym">Cowdria ruminantium</name>
    <dbReference type="NCBI Taxonomy" id="779"/>
    <lineage>
        <taxon>Bacteria</taxon>
        <taxon>Pseudomonadati</taxon>
        <taxon>Pseudomonadota</taxon>
        <taxon>Alphaproteobacteria</taxon>
        <taxon>Rickettsiales</taxon>
        <taxon>Anaplasmataceae</taxon>
        <taxon>Ehrlichia</taxon>
    </lineage>
</organism>
<keyword evidence="7" id="KW-0732">Signal</keyword>
<reference evidence="15 16" key="1">
    <citation type="submission" date="2018-10" db="EMBL/GenBank/DDBJ databases">
        <title>Propagation and draft genome sequences of three atypical Erhlichia ruminantium isolates.</title>
        <authorList>
            <person name="Liebenberg J."/>
            <person name="Steyn H."/>
            <person name="Josemans A."/>
            <person name="Zweygarth E."/>
        </authorList>
    </citation>
    <scope>NUCLEOTIDE SEQUENCE [LARGE SCALE GENOMIC DNA]</scope>
    <source>
        <strain evidence="15 16">Omatjenne</strain>
    </source>
</reference>
<keyword evidence="8" id="KW-0378">Hydrolase</keyword>
<dbReference type="Gene3D" id="3.40.710.10">
    <property type="entry name" value="DD-peptidase/beta-lactamase superfamily"/>
    <property type="match status" value="1"/>
</dbReference>
<dbReference type="AlphaFoldDB" id="A0AAE6QAQ5"/>
<keyword evidence="10" id="KW-0573">Peptidoglycan synthesis</keyword>
<dbReference type="InterPro" id="IPR018044">
    <property type="entry name" value="Peptidase_S11"/>
</dbReference>